<accession>A0A6G1K8J8</accession>
<sequence>MGTLRSVKKLIHPTTIDKNNPYAHPSHPNHDPKPVIPVIIKPPPRPRPVTDRDLLVQARIASGRDPETGRMIVPVSGNQTRDIGRSTIVQGRDEDGIEQVPRPMGIRRRLEDADMTPGIKTKEEEEEANMSMYNARASRQIKKTGNRYDLFVQEMALQLQYPSPLPPSTQTLTSSPQTPPDVRPLNLNPYQIPAPT</sequence>
<keyword evidence="3" id="KW-1185">Reference proteome</keyword>
<organism evidence="2 3">
    <name type="scientific">Pleomassaria siparia CBS 279.74</name>
    <dbReference type="NCBI Taxonomy" id="1314801"/>
    <lineage>
        <taxon>Eukaryota</taxon>
        <taxon>Fungi</taxon>
        <taxon>Dikarya</taxon>
        <taxon>Ascomycota</taxon>
        <taxon>Pezizomycotina</taxon>
        <taxon>Dothideomycetes</taxon>
        <taxon>Pleosporomycetidae</taxon>
        <taxon>Pleosporales</taxon>
        <taxon>Pleomassariaceae</taxon>
        <taxon>Pleomassaria</taxon>
    </lineage>
</organism>
<feature type="compositionally biased region" description="Basic residues" evidence="1">
    <location>
        <begin position="1"/>
        <end position="11"/>
    </location>
</feature>
<proteinExistence type="predicted"/>
<feature type="compositionally biased region" description="Low complexity" evidence="1">
    <location>
        <begin position="161"/>
        <end position="176"/>
    </location>
</feature>
<feature type="region of interest" description="Disordered" evidence="1">
    <location>
        <begin position="161"/>
        <end position="196"/>
    </location>
</feature>
<dbReference type="Proteomes" id="UP000799428">
    <property type="component" value="Unassembled WGS sequence"/>
</dbReference>
<evidence type="ECO:0000256" key="1">
    <source>
        <dbReference type="SAM" id="MobiDB-lite"/>
    </source>
</evidence>
<protein>
    <submittedName>
        <fullName evidence="2">Uncharacterized protein</fullName>
    </submittedName>
</protein>
<dbReference type="EMBL" id="MU005771">
    <property type="protein sequence ID" value="KAF2708792.1"/>
    <property type="molecule type" value="Genomic_DNA"/>
</dbReference>
<evidence type="ECO:0000313" key="3">
    <source>
        <dbReference type="Proteomes" id="UP000799428"/>
    </source>
</evidence>
<gene>
    <name evidence="2" type="ORF">K504DRAFT_289121</name>
</gene>
<reference evidence="2" key="1">
    <citation type="journal article" date="2020" name="Stud. Mycol.">
        <title>101 Dothideomycetes genomes: a test case for predicting lifestyles and emergence of pathogens.</title>
        <authorList>
            <person name="Haridas S."/>
            <person name="Albert R."/>
            <person name="Binder M."/>
            <person name="Bloem J."/>
            <person name="Labutti K."/>
            <person name="Salamov A."/>
            <person name="Andreopoulos B."/>
            <person name="Baker S."/>
            <person name="Barry K."/>
            <person name="Bills G."/>
            <person name="Bluhm B."/>
            <person name="Cannon C."/>
            <person name="Castanera R."/>
            <person name="Culley D."/>
            <person name="Daum C."/>
            <person name="Ezra D."/>
            <person name="Gonzalez J."/>
            <person name="Henrissat B."/>
            <person name="Kuo A."/>
            <person name="Liang C."/>
            <person name="Lipzen A."/>
            <person name="Lutzoni F."/>
            <person name="Magnuson J."/>
            <person name="Mondo S."/>
            <person name="Nolan M."/>
            <person name="Ohm R."/>
            <person name="Pangilinan J."/>
            <person name="Park H.-J."/>
            <person name="Ramirez L."/>
            <person name="Alfaro M."/>
            <person name="Sun H."/>
            <person name="Tritt A."/>
            <person name="Yoshinaga Y."/>
            <person name="Zwiers L.-H."/>
            <person name="Turgeon B."/>
            <person name="Goodwin S."/>
            <person name="Spatafora J."/>
            <person name="Crous P."/>
            <person name="Grigoriev I."/>
        </authorList>
    </citation>
    <scope>NUCLEOTIDE SEQUENCE</scope>
    <source>
        <strain evidence="2">CBS 279.74</strain>
    </source>
</reference>
<feature type="region of interest" description="Disordered" evidence="1">
    <location>
        <begin position="1"/>
        <end position="51"/>
    </location>
</feature>
<dbReference type="AlphaFoldDB" id="A0A6G1K8J8"/>
<dbReference type="OrthoDB" id="3782326at2759"/>
<name>A0A6G1K8J8_9PLEO</name>
<evidence type="ECO:0000313" key="2">
    <source>
        <dbReference type="EMBL" id="KAF2708792.1"/>
    </source>
</evidence>